<evidence type="ECO:0000313" key="2">
    <source>
        <dbReference type="Proteomes" id="UP000676336"/>
    </source>
</evidence>
<evidence type="ECO:0000313" key="1">
    <source>
        <dbReference type="EMBL" id="CAF4697315.1"/>
    </source>
</evidence>
<feature type="non-terminal residue" evidence="1">
    <location>
        <position position="1"/>
    </location>
</feature>
<dbReference type="Proteomes" id="UP000676336">
    <property type="component" value="Unassembled WGS sequence"/>
</dbReference>
<dbReference type="AlphaFoldDB" id="A0A8S3A7R7"/>
<organism evidence="1 2">
    <name type="scientific">Rotaria magnacalcarata</name>
    <dbReference type="NCBI Taxonomy" id="392030"/>
    <lineage>
        <taxon>Eukaryota</taxon>
        <taxon>Metazoa</taxon>
        <taxon>Spiralia</taxon>
        <taxon>Gnathifera</taxon>
        <taxon>Rotifera</taxon>
        <taxon>Eurotatoria</taxon>
        <taxon>Bdelloidea</taxon>
        <taxon>Philodinida</taxon>
        <taxon>Philodinidae</taxon>
        <taxon>Rotaria</taxon>
    </lineage>
</organism>
<dbReference type="EMBL" id="CAJOBI010125097">
    <property type="protein sequence ID" value="CAF4697315.1"/>
    <property type="molecule type" value="Genomic_DNA"/>
</dbReference>
<proteinExistence type="predicted"/>
<reference evidence="1" key="1">
    <citation type="submission" date="2021-02" db="EMBL/GenBank/DDBJ databases">
        <authorList>
            <person name="Nowell W R."/>
        </authorList>
    </citation>
    <scope>NUCLEOTIDE SEQUENCE</scope>
</reference>
<accession>A0A8S3A7R7</accession>
<sequence length="52" mass="6015">MQPQHQPTNSIYNIQSIPLQYQQPMTNNFISSHEQFIHLQLHPQSMATTPAP</sequence>
<comment type="caution">
    <text evidence="1">The sequence shown here is derived from an EMBL/GenBank/DDBJ whole genome shotgun (WGS) entry which is preliminary data.</text>
</comment>
<protein>
    <submittedName>
        <fullName evidence="1">Uncharacterized protein</fullName>
    </submittedName>
</protein>
<name>A0A8S3A7R7_9BILA</name>
<gene>
    <name evidence="1" type="ORF">SMN809_LOCUS42908</name>
</gene>